<protein>
    <submittedName>
        <fullName evidence="2">18313_t:CDS:1</fullName>
    </submittedName>
</protein>
<dbReference type="Proteomes" id="UP000789901">
    <property type="component" value="Unassembled WGS sequence"/>
</dbReference>
<proteinExistence type="predicted"/>
<comment type="caution">
    <text evidence="2">The sequence shown here is derived from an EMBL/GenBank/DDBJ whole genome shotgun (WGS) entry which is preliminary data.</text>
</comment>
<reference evidence="2 3" key="1">
    <citation type="submission" date="2021-06" db="EMBL/GenBank/DDBJ databases">
        <authorList>
            <person name="Kallberg Y."/>
            <person name="Tangrot J."/>
            <person name="Rosling A."/>
        </authorList>
    </citation>
    <scope>NUCLEOTIDE SEQUENCE [LARGE SCALE GENOMIC DNA]</scope>
    <source>
        <strain evidence="2 3">120-4 pot B 10/14</strain>
    </source>
</reference>
<feature type="transmembrane region" description="Helical" evidence="1">
    <location>
        <begin position="275"/>
        <end position="296"/>
    </location>
</feature>
<feature type="transmembrane region" description="Helical" evidence="1">
    <location>
        <begin position="302"/>
        <end position="327"/>
    </location>
</feature>
<keyword evidence="1" id="KW-0472">Membrane</keyword>
<sequence length="673" mass="77900">MNSQIEDLFLEIETLIKLQLKDKIQNNSEKFTKKFEKYSNTHTEETIQFRLFTDVVNQECNHSKSFSNFNNDNDDKPSKIENISTKLIKHLKFLNLLAHRTKNPNCLFWLQGIHKSQGDELFKLISEFKELLLNKLKNSLEFEDKINDYEKYCMAMIFGKLRWIIITHQKDIGTKIFDKVNGIKKEEGKKEEENLSLDSSTEIKSEIKSEIKFEIKSEIKFRKRVIQNSISNDLTNMTTKLFVEADRSLVRYQASNKEVLSAKKHATLNIFKGQLSMVSGVVSGGSSVIVGLTNIYKATSTLGIPALLIVGGAAAIGFGVWCGLSLYKKGTKMLKEPKIREKLNEIMIKVLGAYDKGEYQEFIDALSEEYDEKNHKILIKCCNGIANFRKHAKRIFREALNNDLVEEVKKLNDCTSELRKAKEIRNIARINIAILNITEYDLCACKEAIKTVEEVRKSIKENYQFVSKAEFRLKILEDFFWTICFECLAEKEVKINKLNSLRFWQRAQKNYESVRKIDPKELTYSLGYSSCLLKLSKYTQVIDLPNTCPELNSSSEYWHFCNPKNYQADKHRELISKLETKNIVKHHIDRYKNELIYEIDYLKNSHNNEPGTSTGGIIAAGLSIPQFECECILLEEHAASQFEYNYSNLKSRFSASELLNIYKDESEKFFTGK</sequence>
<keyword evidence="1" id="KW-0812">Transmembrane</keyword>
<organism evidence="2 3">
    <name type="scientific">Gigaspora margarita</name>
    <dbReference type="NCBI Taxonomy" id="4874"/>
    <lineage>
        <taxon>Eukaryota</taxon>
        <taxon>Fungi</taxon>
        <taxon>Fungi incertae sedis</taxon>
        <taxon>Mucoromycota</taxon>
        <taxon>Glomeromycotina</taxon>
        <taxon>Glomeromycetes</taxon>
        <taxon>Diversisporales</taxon>
        <taxon>Gigasporaceae</taxon>
        <taxon>Gigaspora</taxon>
    </lineage>
</organism>
<evidence type="ECO:0000313" key="3">
    <source>
        <dbReference type="Proteomes" id="UP000789901"/>
    </source>
</evidence>
<evidence type="ECO:0000313" key="2">
    <source>
        <dbReference type="EMBL" id="CAG8676373.1"/>
    </source>
</evidence>
<gene>
    <name evidence="2" type="ORF">GMARGA_LOCUS10713</name>
</gene>
<name>A0ABN7UUT1_GIGMA</name>
<keyword evidence="3" id="KW-1185">Reference proteome</keyword>
<dbReference type="EMBL" id="CAJVQB010006060">
    <property type="protein sequence ID" value="CAG8676373.1"/>
    <property type="molecule type" value="Genomic_DNA"/>
</dbReference>
<evidence type="ECO:0000256" key="1">
    <source>
        <dbReference type="SAM" id="Phobius"/>
    </source>
</evidence>
<keyword evidence="1" id="KW-1133">Transmembrane helix</keyword>
<accession>A0ABN7UUT1</accession>